<name>A0A423DTS7_9PSED</name>
<keyword evidence="3" id="KW-1185">Reference proteome</keyword>
<gene>
    <name evidence="2" type="ORF">BHU25_08615</name>
</gene>
<keyword evidence="1" id="KW-1133">Transmembrane helix</keyword>
<proteinExistence type="predicted"/>
<reference evidence="2 3" key="1">
    <citation type="submission" date="2016-10" db="EMBL/GenBank/DDBJ databases">
        <title>Comparative genome analysis of multiple Pseudomonas spp. focuses on biocontrol and plant growth promoting traits.</title>
        <authorList>
            <person name="Tao X.-Y."/>
            <person name="Taylor C.G."/>
        </authorList>
    </citation>
    <scope>NUCLEOTIDE SEQUENCE [LARGE SCALE GENOMIC DNA]</scope>
    <source>
        <strain evidence="2 3">15D11</strain>
    </source>
</reference>
<comment type="caution">
    <text evidence="2">The sequence shown here is derived from an EMBL/GenBank/DDBJ whole genome shotgun (WGS) entry which is preliminary data.</text>
</comment>
<dbReference type="RefSeq" id="WP_123565468.1">
    <property type="nucleotide sequence ID" value="NZ_MOAM01000015.1"/>
</dbReference>
<dbReference type="EMBL" id="MOAM01000015">
    <property type="protein sequence ID" value="ROL75458.1"/>
    <property type="molecule type" value="Genomic_DNA"/>
</dbReference>
<feature type="transmembrane region" description="Helical" evidence="1">
    <location>
        <begin position="108"/>
        <end position="129"/>
    </location>
</feature>
<dbReference type="AlphaFoldDB" id="A0A423DTS7"/>
<dbReference type="Proteomes" id="UP000285286">
    <property type="component" value="Unassembled WGS sequence"/>
</dbReference>
<evidence type="ECO:0000256" key="1">
    <source>
        <dbReference type="SAM" id="Phobius"/>
    </source>
</evidence>
<sequence length="132" mass="14572">MFEINTWPLHAQIGFGLVPFVIALSGVAIDVHIACSRHFEVMCAALQNNRGLEQQIQLWGRRGVMSRTLVVASISGALAWSSIGIGRRVLEAQETHELPAYLQRRMKVSCWLTVVGGIWLMLGAGLVQLGKY</sequence>
<keyword evidence="1" id="KW-0812">Transmembrane</keyword>
<evidence type="ECO:0000313" key="3">
    <source>
        <dbReference type="Proteomes" id="UP000285286"/>
    </source>
</evidence>
<accession>A0A423DTS7</accession>
<organism evidence="2 3">
    <name type="scientific">Pseudomonas vranovensis</name>
    <dbReference type="NCBI Taxonomy" id="321661"/>
    <lineage>
        <taxon>Bacteria</taxon>
        <taxon>Pseudomonadati</taxon>
        <taxon>Pseudomonadota</taxon>
        <taxon>Gammaproteobacteria</taxon>
        <taxon>Pseudomonadales</taxon>
        <taxon>Pseudomonadaceae</taxon>
        <taxon>Pseudomonas</taxon>
    </lineage>
</organism>
<evidence type="ECO:0000313" key="2">
    <source>
        <dbReference type="EMBL" id="ROL75458.1"/>
    </source>
</evidence>
<feature type="transmembrane region" description="Helical" evidence="1">
    <location>
        <begin position="12"/>
        <end position="33"/>
    </location>
</feature>
<keyword evidence="1" id="KW-0472">Membrane</keyword>
<protein>
    <submittedName>
        <fullName evidence="2">Uncharacterized protein</fullName>
    </submittedName>
</protein>